<dbReference type="InterPro" id="IPR000531">
    <property type="entry name" value="Beta-barrel_TonB"/>
</dbReference>
<evidence type="ECO:0000256" key="8">
    <source>
        <dbReference type="ARBA" id="ARBA00023065"/>
    </source>
</evidence>
<sequence length="878" mass="94654">MKKIEDATRLRGKLMLTGTLAMFAMSTLQSEAAVTPETTKEEPKLVTTGLDEKGNPIEQGNPAHEVHKFEIPAGTVADVLEAIRKQAGIRIALGSVDKMSNIDSPGVHGVLTVTDALEQALNNTGLSARFDMPDSVRVEMRANNESVVVTADSTPNIKYTAPLVDLPQTVTVITEETMQQTASSTLMEALRTVPGITFGAGEGGNPLGDRPFIRGVDSQSSTYIDGIRDIAAQSREVFDVESVEVQEGPGGAYGGRGTGGGSINLNSKLARRDNFIAGSFMPGTSNYKRGTVDGNLKLGAYAAGRLTGMWHSSDVAGRDAVHNGRWGVAPSIAIGLGRPSRLYLDYYHLVTNSLPDSGIPYNNPLLTAAGNTHNVGTKILQPGDGQPITLPHRNIFYGLKDRDHQNETAKVATGRVEHDLWSERALVRNSFRYERTSQDYVWTLPDDSQGNLYYGLVFRRINSRMSAVFTLDNQTDLSGSFKTGTIKHTYATGMEFSNERGNNDAYTNNTTLSSVVTAGQAATETCPRGTGAASGYNCTSLYTPNYNDPWLGASSTSVNSLGQLISTQNSLTKNHNPTHSSSGTRSVYAFDTVVFNKHFQGTFGGRYDHFDSVFRPAVSATAIPRQQVINNIGTYIAGLVYKPDQATSVYGTVSTAAIPTGNALAQGTDTSALSTAGNSNLQPTTIRQEEFGVKRELAGGRALARVDVFRTDIQNVRITDAAGNVSVAGTDRTLGAQIGISGMLTKKWQFTGGYTYLDATLTNAPISTAGVNASGTAMPNQAKHALAITSSYRLIRHLNVGGGIYGMTKVWGSQINNKWVPCYIREDLFATYEFNKHYTLQANILNLSDRLYYQQAYATHYAIMAPGRSAIFGFNVKF</sequence>
<keyword evidence="17" id="KW-0675">Receptor</keyword>
<dbReference type="PROSITE" id="PS52016">
    <property type="entry name" value="TONB_DEPENDENT_REC_3"/>
    <property type="match status" value="1"/>
</dbReference>
<dbReference type="PANTHER" id="PTHR32552:SF89">
    <property type="entry name" value="CATECHOLATE SIDEROPHORE RECEPTOR FIU"/>
    <property type="match status" value="1"/>
</dbReference>
<dbReference type="PANTHER" id="PTHR32552">
    <property type="entry name" value="FERRICHROME IRON RECEPTOR-RELATED"/>
    <property type="match status" value="1"/>
</dbReference>
<evidence type="ECO:0000256" key="7">
    <source>
        <dbReference type="ARBA" id="ARBA00023004"/>
    </source>
</evidence>
<dbReference type="Pfam" id="PF07715">
    <property type="entry name" value="Plug"/>
    <property type="match status" value="1"/>
</dbReference>
<reference evidence="17 18" key="1">
    <citation type="submission" date="2016-10" db="EMBL/GenBank/DDBJ databases">
        <authorList>
            <person name="de Groot N.N."/>
        </authorList>
    </citation>
    <scope>NUCLEOTIDE SEQUENCE [LARGE SCALE GENOMIC DNA]</scope>
    <source>
        <strain evidence="17 18">AB35.6</strain>
    </source>
</reference>
<keyword evidence="3 12" id="KW-1134">Transmembrane beta strand</keyword>
<dbReference type="InterPro" id="IPR037066">
    <property type="entry name" value="Plug_dom_sf"/>
</dbReference>
<evidence type="ECO:0000256" key="10">
    <source>
        <dbReference type="ARBA" id="ARBA00023136"/>
    </source>
</evidence>
<evidence type="ECO:0000256" key="11">
    <source>
        <dbReference type="ARBA" id="ARBA00023237"/>
    </source>
</evidence>
<keyword evidence="5 12" id="KW-0812">Transmembrane</keyword>
<evidence type="ECO:0000256" key="2">
    <source>
        <dbReference type="ARBA" id="ARBA00022448"/>
    </source>
</evidence>
<keyword evidence="9 13" id="KW-0798">TonB box</keyword>
<dbReference type="Proteomes" id="UP000182409">
    <property type="component" value="Unassembled WGS sequence"/>
</dbReference>
<evidence type="ECO:0000313" key="18">
    <source>
        <dbReference type="Proteomes" id="UP000182409"/>
    </source>
</evidence>
<dbReference type="Gene3D" id="2.170.130.10">
    <property type="entry name" value="TonB-dependent receptor, plug domain"/>
    <property type="match status" value="1"/>
</dbReference>
<keyword evidence="8" id="KW-0406">Ion transport</keyword>
<comment type="similarity">
    <text evidence="12 13">Belongs to the TonB-dependent receptor family.</text>
</comment>
<evidence type="ECO:0000256" key="3">
    <source>
        <dbReference type="ARBA" id="ARBA00022452"/>
    </source>
</evidence>
<dbReference type="RefSeq" id="WP_074654905.1">
    <property type="nucleotide sequence ID" value="NZ_FNSD01000001.1"/>
</dbReference>
<keyword evidence="2 12" id="KW-0813">Transport</keyword>
<keyword evidence="6 14" id="KW-0732">Signal</keyword>
<evidence type="ECO:0000259" key="16">
    <source>
        <dbReference type="Pfam" id="PF07715"/>
    </source>
</evidence>
<proteinExistence type="inferred from homology"/>
<dbReference type="GO" id="GO:0015344">
    <property type="term" value="F:siderophore uptake transmembrane transporter activity"/>
    <property type="evidence" value="ECO:0007669"/>
    <property type="project" value="TreeGrafter"/>
</dbReference>
<evidence type="ECO:0000256" key="14">
    <source>
        <dbReference type="SAM" id="SignalP"/>
    </source>
</evidence>
<dbReference type="InterPro" id="IPR012910">
    <property type="entry name" value="Plug_dom"/>
</dbReference>
<evidence type="ECO:0000256" key="6">
    <source>
        <dbReference type="ARBA" id="ARBA00022729"/>
    </source>
</evidence>
<gene>
    <name evidence="17" type="ORF">SAMN05443244_3138</name>
</gene>
<name>A0A1H4RFB2_9BACT</name>
<keyword evidence="4" id="KW-0410">Iron transport</keyword>
<feature type="domain" description="TonB-dependent receptor plug" evidence="16">
    <location>
        <begin position="163"/>
        <end position="261"/>
    </location>
</feature>
<dbReference type="EMBL" id="FNSD01000001">
    <property type="protein sequence ID" value="SEC30529.1"/>
    <property type="molecule type" value="Genomic_DNA"/>
</dbReference>
<feature type="chain" id="PRO_5010360858" evidence="14">
    <location>
        <begin position="33"/>
        <end position="878"/>
    </location>
</feature>
<evidence type="ECO:0000259" key="15">
    <source>
        <dbReference type="Pfam" id="PF00593"/>
    </source>
</evidence>
<keyword evidence="11 12" id="KW-0998">Cell outer membrane</keyword>
<evidence type="ECO:0000256" key="4">
    <source>
        <dbReference type="ARBA" id="ARBA00022496"/>
    </source>
</evidence>
<feature type="domain" description="TonB-dependent receptor-like beta-barrel" evidence="15">
    <location>
        <begin position="407"/>
        <end position="847"/>
    </location>
</feature>
<evidence type="ECO:0000256" key="12">
    <source>
        <dbReference type="PROSITE-ProRule" id="PRU01360"/>
    </source>
</evidence>
<accession>A0A1H4RFB2</accession>
<keyword evidence="7" id="KW-0408">Iron</keyword>
<protein>
    <submittedName>
        <fullName evidence="17">Catecholate siderophore receptor</fullName>
    </submittedName>
</protein>
<evidence type="ECO:0000256" key="9">
    <source>
        <dbReference type="ARBA" id="ARBA00023077"/>
    </source>
</evidence>
<feature type="signal peptide" evidence="14">
    <location>
        <begin position="1"/>
        <end position="32"/>
    </location>
</feature>
<evidence type="ECO:0000256" key="1">
    <source>
        <dbReference type="ARBA" id="ARBA00004571"/>
    </source>
</evidence>
<dbReference type="PROSITE" id="PS01156">
    <property type="entry name" value="TONB_DEPENDENT_REC_2"/>
    <property type="match status" value="1"/>
</dbReference>
<comment type="subcellular location">
    <subcellularLocation>
        <location evidence="1 12">Cell outer membrane</location>
        <topology evidence="1 12">Multi-pass membrane protein</topology>
    </subcellularLocation>
</comment>
<dbReference type="Pfam" id="PF00593">
    <property type="entry name" value="TonB_dep_Rec_b-barrel"/>
    <property type="match status" value="1"/>
</dbReference>
<evidence type="ECO:0000256" key="5">
    <source>
        <dbReference type="ARBA" id="ARBA00022692"/>
    </source>
</evidence>
<evidence type="ECO:0000313" key="17">
    <source>
        <dbReference type="EMBL" id="SEC30529.1"/>
    </source>
</evidence>
<keyword evidence="10 12" id="KW-0472">Membrane</keyword>
<dbReference type="InterPro" id="IPR010917">
    <property type="entry name" value="TonB_rcpt_CS"/>
</dbReference>
<dbReference type="Gene3D" id="2.40.170.20">
    <property type="entry name" value="TonB-dependent receptor, beta-barrel domain"/>
    <property type="match status" value="1"/>
</dbReference>
<dbReference type="Gene3D" id="3.55.50.30">
    <property type="match status" value="1"/>
</dbReference>
<dbReference type="InterPro" id="IPR036942">
    <property type="entry name" value="Beta-barrel_TonB_sf"/>
</dbReference>
<evidence type="ECO:0000256" key="13">
    <source>
        <dbReference type="RuleBase" id="RU003357"/>
    </source>
</evidence>
<organism evidence="17 18">
    <name type="scientific">Terriglobus roseus</name>
    <dbReference type="NCBI Taxonomy" id="392734"/>
    <lineage>
        <taxon>Bacteria</taxon>
        <taxon>Pseudomonadati</taxon>
        <taxon>Acidobacteriota</taxon>
        <taxon>Terriglobia</taxon>
        <taxon>Terriglobales</taxon>
        <taxon>Acidobacteriaceae</taxon>
        <taxon>Terriglobus</taxon>
    </lineage>
</organism>
<dbReference type="AlphaFoldDB" id="A0A1H4RFB2"/>
<dbReference type="GO" id="GO:0009279">
    <property type="term" value="C:cell outer membrane"/>
    <property type="evidence" value="ECO:0007669"/>
    <property type="project" value="UniProtKB-SubCell"/>
</dbReference>
<dbReference type="SUPFAM" id="SSF56935">
    <property type="entry name" value="Porins"/>
    <property type="match status" value="1"/>
</dbReference>
<dbReference type="InterPro" id="IPR039426">
    <property type="entry name" value="TonB-dep_rcpt-like"/>
</dbReference>